<evidence type="ECO:0000313" key="1">
    <source>
        <dbReference type="EMBL" id="RZR72259.1"/>
    </source>
</evidence>
<dbReference type="EMBL" id="KV875653">
    <property type="protein sequence ID" value="RZR72259.1"/>
    <property type="molecule type" value="Genomic_DNA"/>
</dbReference>
<sequence length="99" mass="11699">MVFPTLRTEHYEKDTLDAQLRENLDLLEERRAEEHLRELTYKKAIARLYNSKVHPQQVTTGDLVLRKTQLELGVNWHRPGRVRTESSKWSEKALTSLQT</sequence>
<name>A0A445MDH8_ENSVE</name>
<dbReference type="Proteomes" id="UP000290560">
    <property type="component" value="Unassembled WGS sequence"/>
</dbReference>
<accession>A0A445MDH8</accession>
<organism evidence="1">
    <name type="scientific">Ensete ventricosum</name>
    <name type="common">Abyssinian banana</name>
    <name type="synonym">Musa ensete</name>
    <dbReference type="NCBI Taxonomy" id="4639"/>
    <lineage>
        <taxon>Eukaryota</taxon>
        <taxon>Viridiplantae</taxon>
        <taxon>Streptophyta</taxon>
        <taxon>Embryophyta</taxon>
        <taxon>Tracheophyta</taxon>
        <taxon>Spermatophyta</taxon>
        <taxon>Magnoliopsida</taxon>
        <taxon>Liliopsida</taxon>
        <taxon>Zingiberales</taxon>
        <taxon>Musaceae</taxon>
        <taxon>Ensete</taxon>
    </lineage>
</organism>
<reference evidence="1" key="1">
    <citation type="journal article" date="2018" name="Data Brief">
        <title>Genome sequence data from 17 accessions of Ensete ventricosum, a staple food crop for millions in Ethiopia.</title>
        <authorList>
            <person name="Yemataw Z."/>
            <person name="Muzemil S."/>
            <person name="Ambachew D."/>
            <person name="Tripathi L."/>
            <person name="Tesfaye K."/>
            <person name="Chala A."/>
            <person name="Farbos A."/>
            <person name="O'Neill P."/>
            <person name="Moore K."/>
            <person name="Grant M."/>
            <person name="Studholme D.J."/>
        </authorList>
    </citation>
    <scope>NUCLEOTIDE SEQUENCE [LARGE SCALE GENOMIC DNA]</scope>
    <source>
        <tissue evidence="1">Leaf</tissue>
    </source>
</reference>
<dbReference type="AlphaFoldDB" id="A0A445MDH8"/>
<protein>
    <submittedName>
        <fullName evidence="1">Uncharacterized protein</fullName>
    </submittedName>
</protein>
<gene>
    <name evidence="1" type="ORF">BHM03_00011814</name>
</gene>
<proteinExistence type="predicted"/>